<dbReference type="EMBL" id="LN483074">
    <property type="protein sequence ID" value="CEA02458.1"/>
    <property type="molecule type" value="Genomic_DNA"/>
</dbReference>
<protein>
    <submittedName>
        <fullName evidence="1">Uncharacterized protein</fullName>
    </submittedName>
</protein>
<dbReference type="AlphaFoldDB" id="A0A078M4N6"/>
<reference evidence="1" key="1">
    <citation type="submission" date="2014-07" db="EMBL/GenBank/DDBJ databases">
        <authorList>
            <person name="Urmite Genomes Urmite Genomes"/>
        </authorList>
    </citation>
    <scope>NUCLEOTIDE SEQUENCE</scope>
    <source>
        <strain evidence="1">13S34_air</strain>
    </source>
</reference>
<dbReference type="HOGENOM" id="CLU_1141478_0_0_9"/>
<gene>
    <name evidence="1" type="ORF">BN1050_01262</name>
</gene>
<accession>A0A078M4N6</accession>
<evidence type="ECO:0000313" key="1">
    <source>
        <dbReference type="EMBL" id="CEA02458.1"/>
    </source>
</evidence>
<organism evidence="1">
    <name type="scientific">Metalysinibacillus saudimassiliensis</name>
    <dbReference type="NCBI Taxonomy" id="1461583"/>
    <lineage>
        <taxon>Bacteria</taxon>
        <taxon>Bacillati</taxon>
        <taxon>Bacillota</taxon>
        <taxon>Bacilli</taxon>
        <taxon>Bacillales</taxon>
        <taxon>Caryophanaceae</taxon>
        <taxon>Metalysinibacillus</taxon>
    </lineage>
</organism>
<dbReference type="PATRIC" id="fig|1461583.4.peg.1221"/>
<sequence length="243" mass="27243">MSQSLSKDSLYAKHIPTIITSTLFYLLQTSPSQVKAATDLQALGTSYTEVKVITPAEVNQLFAHYMANVPLFEGVTIELATQQEASVTYAVIALYEQCNKQYIMPDDFFASLQHAEGAKHFATWLEQVVRLVIDVRVAVDGTIEEEQPMVVTEVAPVTNRGQAIQLLNTQMLGLYRVSDEMQRQAIKQLRADLFEIEFVVEEDGEWQGMLLGFQNELLALELEEVSALKAQIAMLRIVTTLLQ</sequence>
<proteinExistence type="predicted"/>
<name>A0A078M4N6_9BACL</name>